<evidence type="ECO:0000313" key="2">
    <source>
        <dbReference type="Proteomes" id="UP000036356"/>
    </source>
</evidence>
<sequence>MNCSEYENIKHFTYVEYCDYLQEKHGIGKYDYMTKSWNKNPKCTRTKEGLIAHHKYENCAIMLSKKEIAMLNPFEWQLAKNIVHCDYLEHLLLHVLICEYPSEEKNDFEAVSIGGIINFIVPELNDFYSGWITKQEWQKKCHELIKGNKDVYLTIIKRFKSSCKNNPFFSEDCLFKSFNEQYGLWSSKQNKSIYNDIKSL</sequence>
<name>A0A0J1FRZ1_9FIRM</name>
<dbReference type="AlphaFoldDB" id="A0A0J1FRZ1"/>
<organism evidence="1 2">
    <name type="scientific">Desulfosporosinus acididurans</name>
    <dbReference type="NCBI Taxonomy" id="476652"/>
    <lineage>
        <taxon>Bacteria</taxon>
        <taxon>Bacillati</taxon>
        <taxon>Bacillota</taxon>
        <taxon>Clostridia</taxon>
        <taxon>Eubacteriales</taxon>
        <taxon>Desulfitobacteriaceae</taxon>
        <taxon>Desulfosporosinus</taxon>
    </lineage>
</organism>
<dbReference type="RefSeq" id="WP_047809943.1">
    <property type="nucleotide sequence ID" value="NZ_LDZY01000006.1"/>
</dbReference>
<accession>A0A0J1FRZ1</accession>
<reference evidence="1 2" key="1">
    <citation type="submission" date="2015-06" db="EMBL/GenBank/DDBJ databases">
        <title>Draft genome of the moderately acidophilic sulfate reducer Candidatus Desulfosporosinus acididurans strain M1.</title>
        <authorList>
            <person name="Poehlein A."/>
            <person name="Petzsch P."/>
            <person name="Johnson B.D."/>
            <person name="Schloemann M."/>
            <person name="Daniel R."/>
            <person name="Muehling M."/>
        </authorList>
    </citation>
    <scope>NUCLEOTIDE SEQUENCE [LARGE SCALE GENOMIC DNA]</scope>
    <source>
        <strain evidence="1 2">M1</strain>
    </source>
</reference>
<dbReference type="PATRIC" id="fig|476652.3.peg.2160"/>
<dbReference type="Proteomes" id="UP000036356">
    <property type="component" value="Unassembled WGS sequence"/>
</dbReference>
<gene>
    <name evidence="1" type="ORF">DEAC_c20860</name>
</gene>
<keyword evidence="2" id="KW-1185">Reference proteome</keyword>
<protein>
    <submittedName>
        <fullName evidence="1">Uncharacterized protein</fullName>
    </submittedName>
</protein>
<comment type="caution">
    <text evidence="1">The sequence shown here is derived from an EMBL/GenBank/DDBJ whole genome shotgun (WGS) entry which is preliminary data.</text>
</comment>
<dbReference type="EMBL" id="LDZY01000006">
    <property type="protein sequence ID" value="KLU66047.1"/>
    <property type="molecule type" value="Genomic_DNA"/>
</dbReference>
<proteinExistence type="predicted"/>
<evidence type="ECO:0000313" key="1">
    <source>
        <dbReference type="EMBL" id="KLU66047.1"/>
    </source>
</evidence>